<gene>
    <name evidence="3" type="ORF">A8V01_15820</name>
</gene>
<comment type="caution">
    <text evidence="3">The sequence shown here is derived from an EMBL/GenBank/DDBJ whole genome shotgun (WGS) entry which is preliminary data.</text>
</comment>
<keyword evidence="1" id="KW-0479">Metal-binding</keyword>
<evidence type="ECO:0000259" key="2">
    <source>
        <dbReference type="PROSITE" id="PS51819"/>
    </source>
</evidence>
<sequence>MPPAPAARLPGIIGVHHIGVSVPDLDRARQFYIDILGAVEEVEPLSWADNPFIDRVVGLDGSAARQFFCRLGNVQIEVFEYAAPRQAPQNARRGVNEYGYTHFALQVDDVEETHRRIVSAGLPVHTPPMMDGITIDENGVKHGYAGTYCRDFFGNVFEILEIHETPEIQPIRPYSPTVHN</sequence>
<dbReference type="OrthoDB" id="9795618at2"/>
<dbReference type="RefSeq" id="WP_103095249.1">
    <property type="nucleotide sequence ID" value="NZ_LYMM01000024.1"/>
</dbReference>
<keyword evidence="4" id="KW-1185">Reference proteome</keyword>
<evidence type="ECO:0000256" key="1">
    <source>
        <dbReference type="ARBA" id="ARBA00022723"/>
    </source>
</evidence>
<dbReference type="PANTHER" id="PTHR43048:SF6">
    <property type="entry name" value="BLR8189 PROTEIN"/>
    <property type="match status" value="1"/>
</dbReference>
<accession>A0A2K2G3M9</accession>
<protein>
    <submittedName>
        <fullName evidence="3">Glyoxalase</fullName>
    </submittedName>
</protein>
<dbReference type="GO" id="GO:0046872">
    <property type="term" value="F:metal ion binding"/>
    <property type="evidence" value="ECO:0007669"/>
    <property type="project" value="UniProtKB-KW"/>
</dbReference>
<dbReference type="EMBL" id="LYMM01000024">
    <property type="protein sequence ID" value="PNU05650.1"/>
    <property type="molecule type" value="Genomic_DNA"/>
</dbReference>
<evidence type="ECO:0000313" key="4">
    <source>
        <dbReference type="Proteomes" id="UP000236327"/>
    </source>
</evidence>
<proteinExistence type="predicted"/>
<dbReference type="InterPro" id="IPR029068">
    <property type="entry name" value="Glyas_Bleomycin-R_OHBP_Dase"/>
</dbReference>
<dbReference type="AlphaFoldDB" id="A0A2K2G3M9"/>
<feature type="domain" description="VOC" evidence="2">
    <location>
        <begin position="14"/>
        <end position="162"/>
    </location>
</feature>
<reference evidence="3 4" key="1">
    <citation type="submission" date="2016-05" db="EMBL/GenBank/DDBJ databases">
        <title>Complete genome sequence of Novosphingobium guangzhouense SA925(T).</title>
        <authorList>
            <person name="Sha S."/>
        </authorList>
    </citation>
    <scope>NUCLEOTIDE SEQUENCE [LARGE SCALE GENOMIC DNA]</scope>
    <source>
        <strain evidence="3 4">SA925</strain>
    </source>
</reference>
<dbReference type="Gene3D" id="3.10.180.10">
    <property type="entry name" value="2,3-Dihydroxybiphenyl 1,2-Dioxygenase, domain 1"/>
    <property type="match status" value="1"/>
</dbReference>
<dbReference type="Proteomes" id="UP000236327">
    <property type="component" value="Unassembled WGS sequence"/>
</dbReference>
<dbReference type="Pfam" id="PF00903">
    <property type="entry name" value="Glyoxalase"/>
    <property type="match status" value="1"/>
</dbReference>
<dbReference type="InterPro" id="IPR037523">
    <property type="entry name" value="VOC_core"/>
</dbReference>
<evidence type="ECO:0000313" key="3">
    <source>
        <dbReference type="EMBL" id="PNU05650.1"/>
    </source>
</evidence>
<organism evidence="3 4">
    <name type="scientific">Novosphingobium guangzhouense</name>
    <dbReference type="NCBI Taxonomy" id="1850347"/>
    <lineage>
        <taxon>Bacteria</taxon>
        <taxon>Pseudomonadati</taxon>
        <taxon>Pseudomonadota</taxon>
        <taxon>Alphaproteobacteria</taxon>
        <taxon>Sphingomonadales</taxon>
        <taxon>Sphingomonadaceae</taxon>
        <taxon>Novosphingobium</taxon>
    </lineage>
</organism>
<dbReference type="GO" id="GO:0046491">
    <property type="term" value="P:L-methylmalonyl-CoA metabolic process"/>
    <property type="evidence" value="ECO:0007669"/>
    <property type="project" value="TreeGrafter"/>
</dbReference>
<dbReference type="PROSITE" id="PS51819">
    <property type="entry name" value="VOC"/>
    <property type="match status" value="1"/>
</dbReference>
<dbReference type="InterPro" id="IPR004360">
    <property type="entry name" value="Glyas_Fos-R_dOase_dom"/>
</dbReference>
<dbReference type="PANTHER" id="PTHR43048">
    <property type="entry name" value="METHYLMALONYL-COA EPIMERASE"/>
    <property type="match status" value="1"/>
</dbReference>
<dbReference type="SUPFAM" id="SSF54593">
    <property type="entry name" value="Glyoxalase/Bleomycin resistance protein/Dihydroxybiphenyl dioxygenase"/>
    <property type="match status" value="1"/>
</dbReference>
<dbReference type="GO" id="GO:0004493">
    <property type="term" value="F:methylmalonyl-CoA epimerase activity"/>
    <property type="evidence" value="ECO:0007669"/>
    <property type="project" value="TreeGrafter"/>
</dbReference>
<name>A0A2K2G3M9_9SPHN</name>
<dbReference type="InterPro" id="IPR051785">
    <property type="entry name" value="MMCE/EMCE_epimerase"/>
</dbReference>